<organism evidence="1 2">
    <name type="scientific">Colocasia esculenta</name>
    <name type="common">Wild taro</name>
    <name type="synonym">Arum esculentum</name>
    <dbReference type="NCBI Taxonomy" id="4460"/>
    <lineage>
        <taxon>Eukaryota</taxon>
        <taxon>Viridiplantae</taxon>
        <taxon>Streptophyta</taxon>
        <taxon>Embryophyta</taxon>
        <taxon>Tracheophyta</taxon>
        <taxon>Spermatophyta</taxon>
        <taxon>Magnoliopsida</taxon>
        <taxon>Liliopsida</taxon>
        <taxon>Araceae</taxon>
        <taxon>Aroideae</taxon>
        <taxon>Colocasieae</taxon>
        <taxon>Colocasia</taxon>
    </lineage>
</organism>
<protein>
    <submittedName>
        <fullName evidence="1">Uncharacterized protein</fullName>
    </submittedName>
</protein>
<comment type="caution">
    <text evidence="1">The sequence shown here is derived from an EMBL/GenBank/DDBJ whole genome shotgun (WGS) entry which is preliminary data.</text>
</comment>
<dbReference type="Proteomes" id="UP000652761">
    <property type="component" value="Unassembled WGS sequence"/>
</dbReference>
<reference evidence="1" key="1">
    <citation type="submission" date="2017-07" db="EMBL/GenBank/DDBJ databases">
        <title>Taro Niue Genome Assembly and Annotation.</title>
        <authorList>
            <person name="Atibalentja N."/>
            <person name="Keating K."/>
            <person name="Fields C.J."/>
        </authorList>
    </citation>
    <scope>NUCLEOTIDE SEQUENCE</scope>
    <source>
        <strain evidence="1">Niue_2</strain>
        <tissue evidence="1">Leaf</tissue>
    </source>
</reference>
<evidence type="ECO:0000313" key="1">
    <source>
        <dbReference type="EMBL" id="MQL70476.1"/>
    </source>
</evidence>
<dbReference type="Pfam" id="PF03004">
    <property type="entry name" value="Transposase_24"/>
    <property type="match status" value="1"/>
</dbReference>
<dbReference type="InterPro" id="IPR004252">
    <property type="entry name" value="Probable_transposase_24"/>
</dbReference>
<dbReference type="AlphaFoldDB" id="A0A843TJS3"/>
<accession>A0A843TJS3</accession>
<dbReference type="EMBL" id="NMUH01000069">
    <property type="protein sequence ID" value="MQL70476.1"/>
    <property type="molecule type" value="Genomic_DNA"/>
</dbReference>
<keyword evidence="2" id="KW-1185">Reference proteome</keyword>
<proteinExistence type="predicted"/>
<sequence length="235" mass="26151">MSATHKDDVWEYVQRYSDINKKSKSYHKYFHCAGTKSFADINEEEFVKNGVKLDRVDLFIRTRVKKSGQPVNEETAAMIIKFQEVKITQPSSSSSSSIASAYDIYSQVFGKERPGRVRGVGTGPTPTSLWGTSSQCQAQLRAENAQLNAMVKELAERLGKVKSIVVKLAFWACPCCPGHAFVVLGMSLLSWRVCLDEAVATVMWKELEGHLNIGVPCCMFSMESRIVGPVELDDT</sequence>
<gene>
    <name evidence="1" type="ORF">Taro_002789</name>
</gene>
<evidence type="ECO:0000313" key="2">
    <source>
        <dbReference type="Proteomes" id="UP000652761"/>
    </source>
</evidence>
<name>A0A843TJS3_COLES</name>